<dbReference type="GO" id="GO:0003677">
    <property type="term" value="F:DNA binding"/>
    <property type="evidence" value="ECO:0007669"/>
    <property type="project" value="UniProtKB-KW"/>
</dbReference>
<sequence length="377" mass="42171">MVPTALHGKGLRYKVRYIDPNGDERSKSFPDKQKNKAESFLVEVESDKREGKYVDPNAGKITFKAQAENWLLGYSPDAATRQTVRSRLRSQLYPFFGEMPLSSITPAVIRKWLGSLEEQNLGGTYKAVLFEMACSILNSAVDDKRIQANPCKVRSIVRPQRQVRKVVVWSDERFQAVRGGLPERYRVVTSLGAGCGLRQGEILAFSPDDIEEKAHRINVVRQIRVIDRTLVFAPPKRKKERQVPLSSAVRKSIRDHLKAYPAVPVTLPWGKPSGELVTVNLLLVPESGELYTGDEFGKVIWQPAFKRAGLTYMKRQDGMHAMRHLFASALLSQGVSIKALADYLGHADPGFTLRTYTHLMPSAHDSARAAVDGMLGE</sequence>
<evidence type="ECO:0000256" key="1">
    <source>
        <dbReference type="ARBA" id="ARBA00008857"/>
    </source>
</evidence>
<dbReference type="AlphaFoldDB" id="A0A7W9NHQ6"/>
<keyword evidence="7" id="KW-1185">Reference proteome</keyword>
<dbReference type="PROSITE" id="PS51898">
    <property type="entry name" value="TYR_RECOMBINASE"/>
    <property type="match status" value="1"/>
</dbReference>
<dbReference type="PANTHER" id="PTHR30349:SF64">
    <property type="entry name" value="PROPHAGE INTEGRASE INTD-RELATED"/>
    <property type="match status" value="1"/>
</dbReference>
<proteinExistence type="inferred from homology"/>
<dbReference type="InterPro" id="IPR050090">
    <property type="entry name" value="Tyrosine_recombinase_XerCD"/>
</dbReference>
<dbReference type="InterPro" id="IPR010998">
    <property type="entry name" value="Integrase_recombinase_N"/>
</dbReference>
<comment type="similarity">
    <text evidence="1">Belongs to the 'phage' integrase family.</text>
</comment>
<dbReference type="EMBL" id="JACHIR010000001">
    <property type="protein sequence ID" value="MBB5892794.1"/>
    <property type="molecule type" value="Genomic_DNA"/>
</dbReference>
<organism evidence="6 7">
    <name type="scientific">Kutzneria kofuensis</name>
    <dbReference type="NCBI Taxonomy" id="103725"/>
    <lineage>
        <taxon>Bacteria</taxon>
        <taxon>Bacillati</taxon>
        <taxon>Actinomycetota</taxon>
        <taxon>Actinomycetes</taxon>
        <taxon>Pseudonocardiales</taxon>
        <taxon>Pseudonocardiaceae</taxon>
        <taxon>Kutzneria</taxon>
    </lineage>
</organism>
<dbReference type="SUPFAM" id="SSF56349">
    <property type="entry name" value="DNA breaking-rejoining enzymes"/>
    <property type="match status" value="1"/>
</dbReference>
<dbReference type="Proteomes" id="UP000585638">
    <property type="component" value="Unassembled WGS sequence"/>
</dbReference>
<comment type="caution">
    <text evidence="6">The sequence shown here is derived from an EMBL/GenBank/DDBJ whole genome shotgun (WGS) entry which is preliminary data.</text>
</comment>
<dbReference type="CDD" id="cd01189">
    <property type="entry name" value="INT_ICEBs1_C_like"/>
    <property type="match status" value="1"/>
</dbReference>
<evidence type="ECO:0000256" key="2">
    <source>
        <dbReference type="ARBA" id="ARBA00022908"/>
    </source>
</evidence>
<accession>A0A7W9NHQ6</accession>
<feature type="domain" description="Tyr recombinase" evidence="5">
    <location>
        <begin position="152"/>
        <end position="372"/>
    </location>
</feature>
<protein>
    <submittedName>
        <fullName evidence="6">Integrase</fullName>
    </submittedName>
</protein>
<dbReference type="Pfam" id="PF00589">
    <property type="entry name" value="Phage_integrase"/>
    <property type="match status" value="1"/>
</dbReference>
<evidence type="ECO:0000259" key="5">
    <source>
        <dbReference type="PROSITE" id="PS51898"/>
    </source>
</evidence>
<keyword evidence="2" id="KW-0229">DNA integration</keyword>
<evidence type="ECO:0000313" key="7">
    <source>
        <dbReference type="Proteomes" id="UP000585638"/>
    </source>
</evidence>
<dbReference type="GO" id="GO:0015074">
    <property type="term" value="P:DNA integration"/>
    <property type="evidence" value="ECO:0007669"/>
    <property type="project" value="UniProtKB-KW"/>
</dbReference>
<dbReference type="PANTHER" id="PTHR30349">
    <property type="entry name" value="PHAGE INTEGRASE-RELATED"/>
    <property type="match status" value="1"/>
</dbReference>
<dbReference type="InterPro" id="IPR011010">
    <property type="entry name" value="DNA_brk_join_enz"/>
</dbReference>
<gene>
    <name evidence="6" type="ORF">BJ998_003990</name>
</gene>
<dbReference type="RefSeq" id="WP_246488624.1">
    <property type="nucleotide sequence ID" value="NZ_BAAAWY010000001.1"/>
</dbReference>
<evidence type="ECO:0000313" key="6">
    <source>
        <dbReference type="EMBL" id="MBB5892794.1"/>
    </source>
</evidence>
<evidence type="ECO:0000256" key="3">
    <source>
        <dbReference type="ARBA" id="ARBA00023125"/>
    </source>
</evidence>
<keyword evidence="3" id="KW-0238">DNA-binding</keyword>
<evidence type="ECO:0000256" key="4">
    <source>
        <dbReference type="ARBA" id="ARBA00023172"/>
    </source>
</evidence>
<dbReference type="Pfam" id="PF14659">
    <property type="entry name" value="Phage_int_SAM_3"/>
    <property type="match status" value="1"/>
</dbReference>
<dbReference type="InterPro" id="IPR013762">
    <property type="entry name" value="Integrase-like_cat_sf"/>
</dbReference>
<reference evidence="6 7" key="1">
    <citation type="submission" date="2020-08" db="EMBL/GenBank/DDBJ databases">
        <title>Sequencing the genomes of 1000 actinobacteria strains.</title>
        <authorList>
            <person name="Klenk H.-P."/>
        </authorList>
    </citation>
    <scope>NUCLEOTIDE SEQUENCE [LARGE SCALE GENOMIC DNA]</scope>
    <source>
        <strain evidence="6 7">DSM 43851</strain>
    </source>
</reference>
<dbReference type="GO" id="GO:0006310">
    <property type="term" value="P:DNA recombination"/>
    <property type="evidence" value="ECO:0007669"/>
    <property type="project" value="UniProtKB-KW"/>
</dbReference>
<dbReference type="InterPro" id="IPR002104">
    <property type="entry name" value="Integrase_catalytic"/>
</dbReference>
<dbReference type="InterPro" id="IPR004107">
    <property type="entry name" value="Integrase_SAM-like_N"/>
</dbReference>
<dbReference type="Gene3D" id="1.10.443.10">
    <property type="entry name" value="Intergrase catalytic core"/>
    <property type="match status" value="1"/>
</dbReference>
<keyword evidence="4" id="KW-0233">DNA recombination</keyword>
<name>A0A7W9NHQ6_9PSEU</name>
<dbReference type="Gene3D" id="1.10.150.130">
    <property type="match status" value="1"/>
</dbReference>